<dbReference type="Gene3D" id="2.40.37.30">
    <property type="match status" value="2"/>
</dbReference>
<evidence type="ECO:0000259" key="2">
    <source>
        <dbReference type="Pfam" id="PF21279"/>
    </source>
</evidence>
<feature type="domain" description="Alanine racemase N-terminal" evidence="1">
    <location>
        <begin position="33"/>
        <end position="264"/>
    </location>
</feature>
<sequence>MFLSALQRQNPRLIQTALALWQQGAILPDSYVIDLPQVLQNGRQLVNCARRQGLKLYLMGKQFGRNPLLCRELLKCGFDGIVAVDFKEARHYFRHHLPVAHIGHLVQPPTALLTQILAQKPQVITLYSLEKAQQINQVAARLGIRQAVLIKICQDGDIVYPGQESGIGLAQLPAFVAALQQMTHLTLVGVTHFPCCLFDQQQKRISATPNLSSLIQAAQQLRQSGIDVRQINAPSLTCSESIPLLAQAGATHGEPGHALTGTIPSNQHGDQAEKIAMLYLSEISHTVGNYSYCFGGGYYRRGHLTHALVGRQLIKTEVLAADSDSIDYTLRLQGRFAVGEAVIMCFRTQIFTTRSDVALVEPLQNRLTALYDSLGNPLGEQYA</sequence>
<dbReference type="InterPro" id="IPR048449">
    <property type="entry name" value="YhfX-like_C"/>
</dbReference>
<dbReference type="RefSeq" id="WP_084255874.1">
    <property type="nucleotide sequence ID" value="NZ_FWWV01000002.1"/>
</dbReference>
<gene>
    <name evidence="3" type="ORF">SAMN05660772_00547</name>
</gene>
<organism evidence="3 4">
    <name type="scientific">Pasteurella testudinis DSM 23072</name>
    <dbReference type="NCBI Taxonomy" id="1122938"/>
    <lineage>
        <taxon>Bacteria</taxon>
        <taxon>Pseudomonadati</taxon>
        <taxon>Pseudomonadota</taxon>
        <taxon>Gammaproteobacteria</taxon>
        <taxon>Pasteurellales</taxon>
        <taxon>Pasteurellaceae</taxon>
        <taxon>Pasteurella</taxon>
    </lineage>
</organism>
<proteinExistence type="predicted"/>
<dbReference type="InterPro" id="IPR029066">
    <property type="entry name" value="PLP-binding_barrel"/>
</dbReference>
<dbReference type="Pfam" id="PF21279">
    <property type="entry name" value="YhfX-like_C"/>
    <property type="match status" value="1"/>
</dbReference>
<evidence type="ECO:0000313" key="4">
    <source>
        <dbReference type="Proteomes" id="UP000192408"/>
    </source>
</evidence>
<dbReference type="CDD" id="cd06811">
    <property type="entry name" value="PLPDE_III_yhfX_like"/>
    <property type="match status" value="1"/>
</dbReference>
<dbReference type="Proteomes" id="UP000192408">
    <property type="component" value="Unassembled WGS sequence"/>
</dbReference>
<feature type="domain" description="YhfX-like C-terminal" evidence="2">
    <location>
        <begin position="278"/>
        <end position="365"/>
    </location>
</feature>
<evidence type="ECO:0000259" key="1">
    <source>
        <dbReference type="Pfam" id="PF01168"/>
    </source>
</evidence>
<evidence type="ECO:0000313" key="3">
    <source>
        <dbReference type="EMBL" id="SMB80134.1"/>
    </source>
</evidence>
<name>A0A1W1UH83_9PAST</name>
<dbReference type="InterPro" id="IPR001608">
    <property type="entry name" value="Ala_racemase_N"/>
</dbReference>
<keyword evidence="4" id="KW-1185">Reference proteome</keyword>
<dbReference type="SUPFAM" id="SSF51419">
    <property type="entry name" value="PLP-binding barrel"/>
    <property type="match status" value="1"/>
</dbReference>
<dbReference type="Pfam" id="PF01168">
    <property type="entry name" value="Ala_racemase_N"/>
    <property type="match status" value="1"/>
</dbReference>
<dbReference type="EMBL" id="FWWV01000002">
    <property type="protein sequence ID" value="SMB80134.1"/>
    <property type="molecule type" value="Genomic_DNA"/>
</dbReference>
<dbReference type="AlphaFoldDB" id="A0A1W1UH83"/>
<protein>
    <submittedName>
        <fullName evidence="3">Predicted amino acid racemase</fullName>
    </submittedName>
</protein>
<dbReference type="STRING" id="1122938.SAMN05660772_00547"/>
<reference evidence="4" key="1">
    <citation type="submission" date="2017-04" db="EMBL/GenBank/DDBJ databases">
        <authorList>
            <person name="Varghese N."/>
            <person name="Submissions S."/>
        </authorList>
    </citation>
    <scope>NUCLEOTIDE SEQUENCE [LARGE SCALE GENOMIC DNA]</scope>
    <source>
        <strain evidence="4">DSM 23072</strain>
    </source>
</reference>
<accession>A0A1W1UH83</accession>